<dbReference type="EMBL" id="BKCJ010000202">
    <property type="protein sequence ID" value="GEU30926.1"/>
    <property type="molecule type" value="Genomic_DNA"/>
</dbReference>
<evidence type="ECO:0008006" key="2">
    <source>
        <dbReference type="Google" id="ProtNLM"/>
    </source>
</evidence>
<comment type="caution">
    <text evidence="1">The sequence shown here is derived from an EMBL/GenBank/DDBJ whole genome shotgun (WGS) entry which is preliminary data.</text>
</comment>
<gene>
    <name evidence="1" type="ORF">Tci_002904</name>
</gene>
<dbReference type="AlphaFoldDB" id="A0A6L2J295"/>
<reference evidence="1" key="1">
    <citation type="journal article" date="2019" name="Sci. Rep.">
        <title>Draft genome of Tanacetum cinerariifolium, the natural source of mosquito coil.</title>
        <authorList>
            <person name="Yamashiro T."/>
            <person name="Shiraishi A."/>
            <person name="Satake H."/>
            <person name="Nakayama K."/>
        </authorList>
    </citation>
    <scope>NUCLEOTIDE SEQUENCE</scope>
</reference>
<name>A0A6L2J295_TANCI</name>
<organism evidence="1">
    <name type="scientific">Tanacetum cinerariifolium</name>
    <name type="common">Dalmatian daisy</name>
    <name type="synonym">Chrysanthemum cinerariifolium</name>
    <dbReference type="NCBI Taxonomy" id="118510"/>
    <lineage>
        <taxon>Eukaryota</taxon>
        <taxon>Viridiplantae</taxon>
        <taxon>Streptophyta</taxon>
        <taxon>Embryophyta</taxon>
        <taxon>Tracheophyta</taxon>
        <taxon>Spermatophyta</taxon>
        <taxon>Magnoliopsida</taxon>
        <taxon>eudicotyledons</taxon>
        <taxon>Gunneridae</taxon>
        <taxon>Pentapetalae</taxon>
        <taxon>asterids</taxon>
        <taxon>campanulids</taxon>
        <taxon>Asterales</taxon>
        <taxon>Asteraceae</taxon>
        <taxon>Asteroideae</taxon>
        <taxon>Anthemideae</taxon>
        <taxon>Anthemidinae</taxon>
        <taxon>Tanacetum</taxon>
    </lineage>
</organism>
<protein>
    <recommendedName>
        <fullName evidence="2">Reverse transcriptase domain-containing protein</fullName>
    </recommendedName>
</protein>
<accession>A0A6L2J295</accession>
<proteinExistence type="predicted"/>
<evidence type="ECO:0000313" key="1">
    <source>
        <dbReference type="EMBL" id="GEU30926.1"/>
    </source>
</evidence>
<sequence length="467" mass="53115">MDQNIDSSGFDQIQPSQYLVIHHPSQEMSEKVLQAKENLMKSIQTFLEKFNRISFGEMPKVLLIAWERFSEIKHAFINKQYQPEEIQELMCKLLEDVQNIDEELSEYINSPKNSSNAIAPVLPTEEPEYSLSMGYEHPSTIPKTESDEVIKSSAKNLVLIPSECEVTSDNESEYDLPVCKDHSKILSDSNNDDISSDDDAFEDIEYVKASLPDSEYTVLREKLLSINRHIANIEFLNDNPIPDRVLKSSSSFPIFEKFDNSLSYSDNSLPEFETFSDHTEETKSGSTNAHANNSLPEYDSFCFEIEPDQDRFTSVVMNDIFDNSTNDPLLEEVDLFLASNNSIPSELLSNDSIPLPKNDSLNFDHHDDPSCPHPPPEPLHVEVFFDFEPDSGKLISAVMNNIDELNEDECFDPGGEIDVFANIKDDDYFPIIFVIQIFLPYLIYPEVSPLLLSNWSEDTIFDPGISI</sequence>